<dbReference type="PANTHER" id="PTHR33525">
    <property type="match status" value="1"/>
</dbReference>
<keyword evidence="4" id="KW-1185">Reference proteome</keyword>
<dbReference type="PIRSF" id="PIRSF003180">
    <property type="entry name" value="DiGMPpdiest_YuxH"/>
    <property type="match status" value="1"/>
</dbReference>
<dbReference type="eggNOG" id="COG3434">
    <property type="taxonomic scope" value="Bacteria"/>
</dbReference>
<feature type="domain" description="HDOD" evidence="2">
    <location>
        <begin position="200"/>
        <end position="393"/>
    </location>
</feature>
<dbReference type="STRING" id="1127673.GLIP_2034"/>
<dbReference type="OrthoDB" id="9804751at2"/>
<comment type="caution">
    <text evidence="3">The sequence shown here is derived from an EMBL/GenBank/DDBJ whole genome shotgun (WGS) entry which is preliminary data.</text>
</comment>
<dbReference type="Gene3D" id="1.10.3210.10">
    <property type="entry name" value="Hypothetical protein af1432"/>
    <property type="match status" value="1"/>
</dbReference>
<evidence type="ECO:0000259" key="1">
    <source>
        <dbReference type="PROSITE" id="PS50883"/>
    </source>
</evidence>
<dbReference type="InterPro" id="IPR014408">
    <property type="entry name" value="dGMP_Pdiesterase_EAL/HD-GYP"/>
</dbReference>
<dbReference type="PROSITE" id="PS50883">
    <property type="entry name" value="EAL"/>
    <property type="match status" value="1"/>
</dbReference>
<dbReference type="Gene3D" id="3.20.20.450">
    <property type="entry name" value="EAL domain"/>
    <property type="match status" value="1"/>
</dbReference>
<dbReference type="RefSeq" id="WP_008844478.1">
    <property type="nucleotide sequence ID" value="NZ_BAEN01000038.1"/>
</dbReference>
<evidence type="ECO:0000259" key="2">
    <source>
        <dbReference type="PROSITE" id="PS51833"/>
    </source>
</evidence>
<dbReference type="Pfam" id="PF00563">
    <property type="entry name" value="EAL"/>
    <property type="match status" value="1"/>
</dbReference>
<reference evidence="3 4" key="1">
    <citation type="journal article" date="2017" name="Antonie Van Leeuwenhoek">
        <title>Rhizobium rhizosphaerae sp. nov., a novel species isolated from rice rhizosphere.</title>
        <authorList>
            <person name="Zhao J.J."/>
            <person name="Zhang J."/>
            <person name="Zhang R.J."/>
            <person name="Zhang C.W."/>
            <person name="Yin H.Q."/>
            <person name="Zhang X.X."/>
        </authorList>
    </citation>
    <scope>NUCLEOTIDE SEQUENCE [LARGE SCALE GENOMIC DNA]</scope>
    <source>
        <strain evidence="3 4">E3</strain>
    </source>
</reference>
<dbReference type="InterPro" id="IPR052340">
    <property type="entry name" value="RNase_Y/CdgJ"/>
</dbReference>
<dbReference type="SUPFAM" id="SSF109604">
    <property type="entry name" value="HD-domain/PDEase-like"/>
    <property type="match status" value="1"/>
</dbReference>
<dbReference type="EMBL" id="BAEN01000038">
    <property type="protein sequence ID" value="GAC14662.1"/>
    <property type="molecule type" value="Genomic_DNA"/>
</dbReference>
<sequence length="406" mass="45924">MEKTVLFARQPIFDKNCTMVANELLYRGDAFDNSSDDKNLVATRDLLVNVCTSVINDNINLDLPMLINVDMDFLEADYFFPVPPHNLIFEILETVEPTEAVLKKVSQLRRLGYEFALDDYVLEPSKDALFKYLKILKIDLLDIDFAQLELAFPRLKKAGCLLLAEKIEDQQMFDKCVAMGFDLFQGYFLEKPSIVSGQKIDGNKNSSLQLVAKLSRSDIEATEVAEIISRDPVLTVKILSLINCPIYQLVREIKSVKDAVVRLGLNVVKQWAMILTLASHSSQPNELFRTLLIRAKTLALFSESPITGGVKTDSSESFLVGLLSGIDAIFQADIKEILEKLTLSDSIKSALLYNDNDLGKLLENTIGIERLDEKVFARLSKQEIELFRKCYQEALKWADEVMNYLE</sequence>
<dbReference type="SUPFAM" id="SSF141868">
    <property type="entry name" value="EAL domain-like"/>
    <property type="match status" value="1"/>
</dbReference>
<evidence type="ECO:0000313" key="3">
    <source>
        <dbReference type="EMBL" id="GAC14662.1"/>
    </source>
</evidence>
<proteinExistence type="predicted"/>
<dbReference type="Proteomes" id="UP000006334">
    <property type="component" value="Unassembled WGS sequence"/>
</dbReference>
<accession>K6Y8X9</accession>
<dbReference type="InterPro" id="IPR035919">
    <property type="entry name" value="EAL_sf"/>
</dbReference>
<dbReference type="PROSITE" id="PS51833">
    <property type="entry name" value="HDOD"/>
    <property type="match status" value="1"/>
</dbReference>
<dbReference type="PANTHER" id="PTHR33525:SF4">
    <property type="entry name" value="CYCLIC DI-GMP PHOSPHODIESTERASE CDGJ"/>
    <property type="match status" value="1"/>
</dbReference>
<evidence type="ECO:0000313" key="4">
    <source>
        <dbReference type="Proteomes" id="UP000006334"/>
    </source>
</evidence>
<dbReference type="InterPro" id="IPR013976">
    <property type="entry name" value="HDOD"/>
</dbReference>
<name>K6Y8X9_9ALTE</name>
<feature type="domain" description="EAL" evidence="1">
    <location>
        <begin position="1"/>
        <end position="206"/>
    </location>
</feature>
<dbReference type="Pfam" id="PF08668">
    <property type="entry name" value="HDOD"/>
    <property type="match status" value="1"/>
</dbReference>
<dbReference type="AlphaFoldDB" id="K6Y8X9"/>
<evidence type="ECO:0008006" key="5">
    <source>
        <dbReference type="Google" id="ProtNLM"/>
    </source>
</evidence>
<protein>
    <recommendedName>
        <fullName evidence="5">HDOD domain-containing protein</fullName>
    </recommendedName>
</protein>
<gene>
    <name evidence="3" type="ORF">GLIP_2034</name>
</gene>
<dbReference type="InterPro" id="IPR001633">
    <property type="entry name" value="EAL_dom"/>
</dbReference>
<organism evidence="3 4">
    <name type="scientific">Aliiglaciecola lipolytica E3</name>
    <dbReference type="NCBI Taxonomy" id="1127673"/>
    <lineage>
        <taxon>Bacteria</taxon>
        <taxon>Pseudomonadati</taxon>
        <taxon>Pseudomonadota</taxon>
        <taxon>Gammaproteobacteria</taxon>
        <taxon>Alteromonadales</taxon>
        <taxon>Alteromonadaceae</taxon>
        <taxon>Aliiglaciecola</taxon>
    </lineage>
</organism>